<protein>
    <submittedName>
        <fullName evidence="1">Uncharacterized protein</fullName>
    </submittedName>
</protein>
<proteinExistence type="predicted"/>
<evidence type="ECO:0000313" key="1">
    <source>
        <dbReference type="EMBL" id="SVC35724.1"/>
    </source>
</evidence>
<dbReference type="EMBL" id="UINC01086870">
    <property type="protein sequence ID" value="SVC35724.1"/>
    <property type="molecule type" value="Genomic_DNA"/>
</dbReference>
<dbReference type="AlphaFoldDB" id="A0A382LFS6"/>
<gene>
    <name evidence="1" type="ORF">METZ01_LOCUS288578</name>
</gene>
<accession>A0A382LFS6</accession>
<name>A0A382LFS6_9ZZZZ</name>
<sequence length="72" mass="7810">MAAVPSGGLVAAIVGGFSGFVGHQVSGRMQRIEVGRQQLEIDRYRKCLTRRSKLPGASNFHRTEQPCSTPNP</sequence>
<organism evidence="1">
    <name type="scientific">marine metagenome</name>
    <dbReference type="NCBI Taxonomy" id="408172"/>
    <lineage>
        <taxon>unclassified sequences</taxon>
        <taxon>metagenomes</taxon>
        <taxon>ecological metagenomes</taxon>
    </lineage>
</organism>
<reference evidence="1" key="1">
    <citation type="submission" date="2018-05" db="EMBL/GenBank/DDBJ databases">
        <authorList>
            <person name="Lanie J.A."/>
            <person name="Ng W.-L."/>
            <person name="Kazmierczak K.M."/>
            <person name="Andrzejewski T.M."/>
            <person name="Davidsen T.M."/>
            <person name="Wayne K.J."/>
            <person name="Tettelin H."/>
            <person name="Glass J.I."/>
            <person name="Rusch D."/>
            <person name="Podicherti R."/>
            <person name="Tsui H.-C.T."/>
            <person name="Winkler M.E."/>
        </authorList>
    </citation>
    <scope>NUCLEOTIDE SEQUENCE</scope>
</reference>